<accession>A0A382ZZB7</accession>
<dbReference type="AlphaFoldDB" id="A0A382ZZB7"/>
<feature type="non-terminal residue" evidence="1">
    <location>
        <position position="27"/>
    </location>
</feature>
<organism evidence="1">
    <name type="scientific">marine metagenome</name>
    <dbReference type="NCBI Taxonomy" id="408172"/>
    <lineage>
        <taxon>unclassified sequences</taxon>
        <taxon>metagenomes</taxon>
        <taxon>ecological metagenomes</taxon>
    </lineage>
</organism>
<protein>
    <submittedName>
        <fullName evidence="1">Uncharacterized protein</fullName>
    </submittedName>
</protein>
<dbReference type="EMBL" id="UINC01187880">
    <property type="protein sequence ID" value="SVE00832.1"/>
    <property type="molecule type" value="Genomic_DNA"/>
</dbReference>
<evidence type="ECO:0000313" key="1">
    <source>
        <dbReference type="EMBL" id="SVE00832.1"/>
    </source>
</evidence>
<reference evidence="1" key="1">
    <citation type="submission" date="2018-05" db="EMBL/GenBank/DDBJ databases">
        <authorList>
            <person name="Lanie J.A."/>
            <person name="Ng W.-L."/>
            <person name="Kazmierczak K.M."/>
            <person name="Andrzejewski T.M."/>
            <person name="Davidsen T.M."/>
            <person name="Wayne K.J."/>
            <person name="Tettelin H."/>
            <person name="Glass J.I."/>
            <person name="Rusch D."/>
            <person name="Podicherti R."/>
            <person name="Tsui H.-C.T."/>
            <person name="Winkler M.E."/>
        </authorList>
    </citation>
    <scope>NUCLEOTIDE SEQUENCE</scope>
</reference>
<sequence length="27" mass="3249">MFLTQDDLWLLFIVIKSDATSHSFEKY</sequence>
<name>A0A382ZZB7_9ZZZZ</name>
<gene>
    <name evidence="1" type="ORF">METZ01_LOCUS453686</name>
</gene>
<proteinExistence type="predicted"/>